<dbReference type="Proteomes" id="UP001449795">
    <property type="component" value="Chromosome"/>
</dbReference>
<keyword evidence="17" id="KW-1185">Reference proteome</keyword>
<evidence type="ECO:0000256" key="10">
    <source>
        <dbReference type="ARBA" id="ARBA00023002"/>
    </source>
</evidence>
<organism evidence="16 17">
    <name type="scientific">Nguyenibacter vanlangensis</name>
    <dbReference type="NCBI Taxonomy" id="1216886"/>
    <lineage>
        <taxon>Bacteria</taxon>
        <taxon>Pseudomonadati</taxon>
        <taxon>Pseudomonadota</taxon>
        <taxon>Alphaproteobacteria</taxon>
        <taxon>Acetobacterales</taxon>
        <taxon>Acetobacteraceae</taxon>
        <taxon>Nguyenibacter</taxon>
    </lineage>
</organism>
<evidence type="ECO:0000256" key="7">
    <source>
        <dbReference type="ARBA" id="ARBA00022832"/>
    </source>
</evidence>
<keyword evidence="6" id="KW-0256">Endoplasmic reticulum</keyword>
<gene>
    <name evidence="16" type="ORF">AAC691_05045</name>
</gene>
<proteinExistence type="predicted"/>
<keyword evidence="3" id="KW-0444">Lipid biosynthesis</keyword>
<keyword evidence="12 14" id="KW-0472">Membrane</keyword>
<feature type="transmembrane region" description="Helical" evidence="14">
    <location>
        <begin position="115"/>
        <end position="138"/>
    </location>
</feature>
<feature type="transmembrane region" description="Helical" evidence="14">
    <location>
        <begin position="59"/>
        <end position="79"/>
    </location>
</feature>
<sequence>MADAMNIQKKNNVCSPVRLFDNPWLERLTFISFTTFLAVWLPIVLTVCIGAIWHARSMSSFIALGLLGLMTWFLFEYCVHRFLFHFKARTPKGKTFIFLVHGNHHAQPNHPLRSLMPFGASLPLAVVLGALVVGVAGLEHGLDFLSGFLAGYVCYDVTHYACHHFKAQNKIFMMIKRHHLLHHYQDPDMNHAISLPILDKIFLTLHKNK</sequence>
<feature type="domain" description="Fatty acid hydroxylase" evidence="15">
    <location>
        <begin position="66"/>
        <end position="204"/>
    </location>
</feature>
<protein>
    <submittedName>
        <fullName evidence="16">Sterol desaturase family protein</fullName>
    </submittedName>
</protein>
<keyword evidence="5" id="KW-0479">Metal-binding</keyword>
<comment type="subcellular location">
    <subcellularLocation>
        <location evidence="2">Endoplasmic reticulum membrane</location>
        <topology evidence="2">Multi-pass membrane protein</topology>
    </subcellularLocation>
</comment>
<dbReference type="InterPro" id="IPR014430">
    <property type="entry name" value="Scs7"/>
</dbReference>
<evidence type="ECO:0000256" key="13">
    <source>
        <dbReference type="ARBA" id="ARBA00023160"/>
    </source>
</evidence>
<keyword evidence="10" id="KW-0560">Oxidoreductase</keyword>
<evidence type="ECO:0000256" key="5">
    <source>
        <dbReference type="ARBA" id="ARBA00022723"/>
    </source>
</evidence>
<keyword evidence="11" id="KW-0443">Lipid metabolism</keyword>
<keyword evidence="13" id="KW-0275">Fatty acid biosynthesis</keyword>
<keyword evidence="9 14" id="KW-1133">Transmembrane helix</keyword>
<evidence type="ECO:0000313" key="16">
    <source>
        <dbReference type="EMBL" id="XAE43809.1"/>
    </source>
</evidence>
<accession>A0ABZ3D8B1</accession>
<dbReference type="InterPro" id="IPR006694">
    <property type="entry name" value="Fatty_acid_hydroxylase"/>
</dbReference>
<feature type="transmembrane region" description="Helical" evidence="14">
    <location>
        <begin position="28"/>
        <end position="53"/>
    </location>
</feature>
<dbReference type="RefSeq" id="WP_323991440.1">
    <property type="nucleotide sequence ID" value="NZ_CP152276.1"/>
</dbReference>
<evidence type="ECO:0000256" key="11">
    <source>
        <dbReference type="ARBA" id="ARBA00023098"/>
    </source>
</evidence>
<evidence type="ECO:0000256" key="9">
    <source>
        <dbReference type="ARBA" id="ARBA00022989"/>
    </source>
</evidence>
<keyword evidence="8" id="KW-0862">Zinc</keyword>
<evidence type="ECO:0000256" key="2">
    <source>
        <dbReference type="ARBA" id="ARBA00004477"/>
    </source>
</evidence>
<dbReference type="PANTHER" id="PTHR12863">
    <property type="entry name" value="FATTY ACID HYDROXYLASE"/>
    <property type="match status" value="1"/>
</dbReference>
<evidence type="ECO:0000256" key="1">
    <source>
        <dbReference type="ARBA" id="ARBA00001947"/>
    </source>
</evidence>
<keyword evidence="4 14" id="KW-0812">Transmembrane</keyword>
<reference evidence="16 17" key="1">
    <citation type="submission" date="2024-04" db="EMBL/GenBank/DDBJ databases">
        <title>Complete genome sequence of Nguyenibacter vanlangesis HBCM-1154, a strain capable of nitrogen fixation, IAA production, and phosphorus solubilization isolated from sugarcane soil.</title>
        <authorList>
            <person name="MY HANH P."/>
        </authorList>
    </citation>
    <scope>NUCLEOTIDE SEQUENCE [LARGE SCALE GENOMIC DNA]</scope>
    <source>
        <strain evidence="16 17">HBCM 1154</strain>
    </source>
</reference>
<evidence type="ECO:0000259" key="15">
    <source>
        <dbReference type="Pfam" id="PF04116"/>
    </source>
</evidence>
<evidence type="ECO:0000256" key="4">
    <source>
        <dbReference type="ARBA" id="ARBA00022692"/>
    </source>
</evidence>
<comment type="cofactor">
    <cofactor evidence="1">
        <name>Zn(2+)</name>
        <dbReference type="ChEBI" id="CHEBI:29105"/>
    </cofactor>
</comment>
<evidence type="ECO:0000256" key="14">
    <source>
        <dbReference type="SAM" id="Phobius"/>
    </source>
</evidence>
<evidence type="ECO:0000256" key="6">
    <source>
        <dbReference type="ARBA" id="ARBA00022824"/>
    </source>
</evidence>
<dbReference type="EMBL" id="CP152276">
    <property type="protein sequence ID" value="XAE43809.1"/>
    <property type="molecule type" value="Genomic_DNA"/>
</dbReference>
<dbReference type="PANTHER" id="PTHR12863:SF1">
    <property type="entry name" value="FATTY ACID 2-HYDROXYLASE"/>
    <property type="match status" value="1"/>
</dbReference>
<evidence type="ECO:0000256" key="3">
    <source>
        <dbReference type="ARBA" id="ARBA00022516"/>
    </source>
</evidence>
<dbReference type="Pfam" id="PF04116">
    <property type="entry name" value="FA_hydroxylase"/>
    <property type="match status" value="1"/>
</dbReference>
<evidence type="ECO:0000313" key="17">
    <source>
        <dbReference type="Proteomes" id="UP001449795"/>
    </source>
</evidence>
<keyword evidence="7" id="KW-0276">Fatty acid metabolism</keyword>
<evidence type="ECO:0000256" key="12">
    <source>
        <dbReference type="ARBA" id="ARBA00023136"/>
    </source>
</evidence>
<evidence type="ECO:0000256" key="8">
    <source>
        <dbReference type="ARBA" id="ARBA00022833"/>
    </source>
</evidence>
<name>A0ABZ3D8B1_9PROT</name>